<evidence type="ECO:0000313" key="2">
    <source>
        <dbReference type="EMBL" id="GEN29316.1"/>
    </source>
</evidence>
<name>A0A511URU6_9GAMM</name>
<comment type="caution">
    <text evidence="2">The sequence shown here is derived from an EMBL/GenBank/DDBJ whole genome shotgun (WGS) entry which is preliminary data.</text>
</comment>
<dbReference type="AlphaFoldDB" id="A0A511URU6"/>
<evidence type="ECO:0008006" key="4">
    <source>
        <dbReference type="Google" id="ProtNLM"/>
    </source>
</evidence>
<dbReference type="Pfam" id="PF13211">
    <property type="entry name" value="DUF4019"/>
    <property type="match status" value="1"/>
</dbReference>
<keyword evidence="1" id="KW-0732">Signal</keyword>
<evidence type="ECO:0000313" key="3">
    <source>
        <dbReference type="Proteomes" id="UP000321303"/>
    </source>
</evidence>
<gene>
    <name evidence="2" type="ORF">HVA01_29620</name>
</gene>
<dbReference type="InterPro" id="IPR025091">
    <property type="entry name" value="DUF4019"/>
</dbReference>
<dbReference type="EMBL" id="BJXV01000020">
    <property type="protein sequence ID" value="GEN29316.1"/>
    <property type="molecule type" value="Genomic_DNA"/>
</dbReference>
<protein>
    <recommendedName>
        <fullName evidence="4">DUF4019 domain-containing protein</fullName>
    </recommendedName>
</protein>
<proteinExistence type="predicted"/>
<dbReference type="RefSeq" id="WP_146876223.1">
    <property type="nucleotide sequence ID" value="NZ_BJXV01000020.1"/>
</dbReference>
<dbReference type="Proteomes" id="UP000321303">
    <property type="component" value="Unassembled WGS sequence"/>
</dbReference>
<dbReference type="OrthoDB" id="21915at2"/>
<evidence type="ECO:0000256" key="1">
    <source>
        <dbReference type="SAM" id="SignalP"/>
    </source>
</evidence>
<accession>A0A511URU6</accession>
<reference evidence="2 3" key="1">
    <citation type="submission" date="2019-07" db="EMBL/GenBank/DDBJ databases">
        <title>Whole genome shotgun sequence of Halomonas variabilis NBRC 102410.</title>
        <authorList>
            <person name="Hosoyama A."/>
            <person name="Uohara A."/>
            <person name="Ohji S."/>
            <person name="Ichikawa N."/>
        </authorList>
    </citation>
    <scope>NUCLEOTIDE SEQUENCE [LARGE SCALE GENOMIC DNA]</scope>
    <source>
        <strain evidence="2 3">NBRC 102410</strain>
    </source>
</reference>
<organism evidence="2 3">
    <name type="scientific">Halovibrio variabilis</name>
    <dbReference type="NCBI Taxonomy" id="31910"/>
    <lineage>
        <taxon>Bacteria</taxon>
        <taxon>Pseudomonadati</taxon>
        <taxon>Pseudomonadota</taxon>
        <taxon>Gammaproteobacteria</taxon>
        <taxon>Oceanospirillales</taxon>
        <taxon>Halomonadaceae</taxon>
        <taxon>Halovibrio</taxon>
    </lineage>
</organism>
<feature type="chain" id="PRO_5022198590" description="DUF4019 domain-containing protein" evidence="1">
    <location>
        <begin position="23"/>
        <end position="136"/>
    </location>
</feature>
<feature type="signal peptide" evidence="1">
    <location>
        <begin position="1"/>
        <end position="22"/>
    </location>
</feature>
<sequence length="136" mass="15239">MPKTLKFVITTLLLVLSPVAHSTTQAAAEAAVLAWLENIDSGQYEQAWENSSTLLQVPLSASMLARTVGLARRDFGVVESRRRTRVVRETSMPGAPFGDYMEFTFQTRFENKPQITETITPHLDGDTWKVSGYYVQ</sequence>
<keyword evidence="3" id="KW-1185">Reference proteome</keyword>